<evidence type="ECO:0000313" key="2">
    <source>
        <dbReference type="EMBL" id="XBS21097.1"/>
    </source>
</evidence>
<dbReference type="SUPFAM" id="SSF51735">
    <property type="entry name" value="NAD(P)-binding Rossmann-fold domains"/>
    <property type="match status" value="1"/>
</dbReference>
<dbReference type="PANTHER" id="PTHR43245">
    <property type="entry name" value="BIFUNCTIONAL POLYMYXIN RESISTANCE PROTEIN ARNA"/>
    <property type="match status" value="1"/>
</dbReference>
<sequence length="318" mass="34925">MKILLTGATGFVGRALTAELLRCHYDVVAGVRKVSTDLPNEIRQEAVGDFSPDTEWSVALQGIDVVVHSAARVHVINENHADSLPIYRRVNVDVTLNLARQAAAAGVRRFIFISSIKVNGEKSAPGQAFKPDDLAANTDPYALSKYEAEQELMALSETTGMEIVIIRPPLIYGPGVRANFRALMKWVNKGVPLPFGAIHNKRSLLALDNLLDFVICCINHPKAANQIFLISDDEDVSTTELLQKVAKALGKRLLLLPVPVNLMKLVVKLIGKEDIVTRLFGSLQVDNSKAKELLGWKPVITMDDQLRKTAKAFVDEKA</sequence>
<dbReference type="PANTHER" id="PTHR43245:SF58">
    <property type="entry name" value="BLL5923 PROTEIN"/>
    <property type="match status" value="1"/>
</dbReference>
<dbReference type="RefSeq" id="WP_349431861.1">
    <property type="nucleotide sequence ID" value="NZ_CP157743.1"/>
</dbReference>
<organism evidence="2 3">
    <name type="scientific">Methylomarinum roseum</name>
    <dbReference type="NCBI Taxonomy" id="3067653"/>
    <lineage>
        <taxon>Bacteria</taxon>
        <taxon>Pseudomonadati</taxon>
        <taxon>Pseudomonadota</taxon>
        <taxon>Gammaproteobacteria</taxon>
        <taxon>Methylococcales</taxon>
        <taxon>Methylococcaceae</taxon>
        <taxon>Methylomarinum</taxon>
    </lineage>
</organism>
<dbReference type="InterPro" id="IPR050177">
    <property type="entry name" value="Lipid_A_modif_metabolic_enz"/>
</dbReference>
<dbReference type="Proteomes" id="UP001225378">
    <property type="component" value="Chromosome"/>
</dbReference>
<keyword evidence="3" id="KW-1185">Reference proteome</keyword>
<dbReference type="InterPro" id="IPR001509">
    <property type="entry name" value="Epimerase_deHydtase"/>
</dbReference>
<dbReference type="InterPro" id="IPR036291">
    <property type="entry name" value="NAD(P)-bd_dom_sf"/>
</dbReference>
<gene>
    <name evidence="2" type="ORF">Q9L42_002975</name>
</gene>
<reference evidence="2 3" key="1">
    <citation type="journal article" date="2024" name="Microbiology">
        <title>Methylomarinum rosea sp. nov., a novel halophilic methanotrophic bacterium from the hypersaline Lake Elton.</title>
        <authorList>
            <person name="Suleimanov R.Z."/>
            <person name="Oshkin I.Y."/>
            <person name="Danilova O.V."/>
            <person name="Suzina N.E."/>
            <person name="Dedysh S.N."/>
        </authorList>
    </citation>
    <scope>NUCLEOTIDE SEQUENCE [LARGE SCALE GENOMIC DNA]</scope>
    <source>
        <strain evidence="2 3">Ch1-1</strain>
    </source>
</reference>
<protein>
    <submittedName>
        <fullName evidence="2">SDR family oxidoreductase</fullName>
    </submittedName>
</protein>
<dbReference type="Gene3D" id="3.40.50.720">
    <property type="entry name" value="NAD(P)-binding Rossmann-like Domain"/>
    <property type="match status" value="1"/>
</dbReference>
<evidence type="ECO:0000259" key="1">
    <source>
        <dbReference type="Pfam" id="PF01370"/>
    </source>
</evidence>
<dbReference type="CDD" id="cd05232">
    <property type="entry name" value="UDP_G4E_4_SDR_e"/>
    <property type="match status" value="1"/>
</dbReference>
<dbReference type="Pfam" id="PF01370">
    <property type="entry name" value="Epimerase"/>
    <property type="match status" value="1"/>
</dbReference>
<dbReference type="AlphaFoldDB" id="A0AAU7NVR9"/>
<dbReference type="KEGG" id="mech:Q9L42_002975"/>
<proteinExistence type="predicted"/>
<feature type="domain" description="NAD-dependent epimerase/dehydratase" evidence="1">
    <location>
        <begin position="3"/>
        <end position="228"/>
    </location>
</feature>
<evidence type="ECO:0000313" key="3">
    <source>
        <dbReference type="Proteomes" id="UP001225378"/>
    </source>
</evidence>
<dbReference type="EMBL" id="CP157743">
    <property type="protein sequence ID" value="XBS21097.1"/>
    <property type="molecule type" value="Genomic_DNA"/>
</dbReference>
<accession>A0AAU7NVR9</accession>
<name>A0AAU7NVR9_9GAMM</name>